<reference evidence="1 2" key="1">
    <citation type="journal article" date="2017" name="Nat. Commun.">
        <title>Genome assembly with in vitro proximity ligation data and whole-genome triplication in lettuce.</title>
        <authorList>
            <person name="Reyes-Chin-Wo S."/>
            <person name="Wang Z."/>
            <person name="Yang X."/>
            <person name="Kozik A."/>
            <person name="Arikit S."/>
            <person name="Song C."/>
            <person name="Xia L."/>
            <person name="Froenicke L."/>
            <person name="Lavelle D.O."/>
            <person name="Truco M.J."/>
            <person name="Xia R."/>
            <person name="Zhu S."/>
            <person name="Xu C."/>
            <person name="Xu H."/>
            <person name="Xu X."/>
            <person name="Cox K."/>
            <person name="Korf I."/>
            <person name="Meyers B.C."/>
            <person name="Michelmore R.W."/>
        </authorList>
    </citation>
    <scope>NUCLEOTIDE SEQUENCE [LARGE SCALE GENOMIC DNA]</scope>
    <source>
        <strain evidence="2">cv. Salinas</strain>
        <tissue evidence="1">Seedlings</tissue>
    </source>
</reference>
<accession>A0A9R1XXU3</accession>
<keyword evidence="2" id="KW-1185">Reference proteome</keyword>
<sequence length="137" mass="15878">MDKPIIYCLQYIREYLMKRICNVQGEIYRCHGPLTRTTTTLLDQIKRQAQKHRCIFNKVKTQVTTQWGDQFIMNLDEKSVGLVSQSITIIGMYLTQLGMVHLGCMASEYLGRLYVRKVFYGVTKLGVNILKNSITYS</sequence>
<gene>
    <name evidence="1" type="ORF">LSAT_V11C100041180</name>
</gene>
<dbReference type="EMBL" id="NBSK02000001">
    <property type="protein sequence ID" value="KAJ0228244.1"/>
    <property type="molecule type" value="Genomic_DNA"/>
</dbReference>
<dbReference type="PANTHER" id="PTHR31973:SF190">
    <property type="entry name" value="MULE TRANSPOSASE DOMAIN-CONTAINING PROTEIN"/>
    <property type="match status" value="1"/>
</dbReference>
<evidence type="ECO:0000313" key="1">
    <source>
        <dbReference type="EMBL" id="KAJ0228244.1"/>
    </source>
</evidence>
<organism evidence="1 2">
    <name type="scientific">Lactuca sativa</name>
    <name type="common">Garden lettuce</name>
    <dbReference type="NCBI Taxonomy" id="4236"/>
    <lineage>
        <taxon>Eukaryota</taxon>
        <taxon>Viridiplantae</taxon>
        <taxon>Streptophyta</taxon>
        <taxon>Embryophyta</taxon>
        <taxon>Tracheophyta</taxon>
        <taxon>Spermatophyta</taxon>
        <taxon>Magnoliopsida</taxon>
        <taxon>eudicotyledons</taxon>
        <taxon>Gunneridae</taxon>
        <taxon>Pentapetalae</taxon>
        <taxon>asterids</taxon>
        <taxon>campanulids</taxon>
        <taxon>Asterales</taxon>
        <taxon>Asteraceae</taxon>
        <taxon>Cichorioideae</taxon>
        <taxon>Cichorieae</taxon>
        <taxon>Lactucinae</taxon>
        <taxon>Lactuca</taxon>
    </lineage>
</organism>
<comment type="caution">
    <text evidence="1">The sequence shown here is derived from an EMBL/GenBank/DDBJ whole genome shotgun (WGS) entry which is preliminary data.</text>
</comment>
<proteinExistence type="predicted"/>
<dbReference type="AlphaFoldDB" id="A0A9R1XXU3"/>
<evidence type="ECO:0000313" key="2">
    <source>
        <dbReference type="Proteomes" id="UP000235145"/>
    </source>
</evidence>
<dbReference type="PANTHER" id="PTHR31973">
    <property type="entry name" value="POLYPROTEIN, PUTATIVE-RELATED"/>
    <property type="match status" value="1"/>
</dbReference>
<name>A0A9R1XXU3_LACSA</name>
<dbReference type="Proteomes" id="UP000235145">
    <property type="component" value="Unassembled WGS sequence"/>
</dbReference>
<protein>
    <submittedName>
        <fullName evidence="1">Uncharacterized protein</fullName>
    </submittedName>
</protein>